<keyword evidence="5" id="KW-0808">Transferase</keyword>
<dbReference type="InterPro" id="IPR003661">
    <property type="entry name" value="HisK_dim/P_dom"/>
</dbReference>
<evidence type="ECO:0000256" key="7">
    <source>
        <dbReference type="ARBA" id="ARBA00022777"/>
    </source>
</evidence>
<evidence type="ECO:0000259" key="11">
    <source>
        <dbReference type="PROSITE" id="PS50109"/>
    </source>
</evidence>
<feature type="domain" description="HAMP" evidence="12">
    <location>
        <begin position="324"/>
        <end position="376"/>
    </location>
</feature>
<dbReference type="AlphaFoldDB" id="A0A0X3V349"/>
<dbReference type="SUPFAM" id="SSF158472">
    <property type="entry name" value="HAMP domain-like"/>
    <property type="match status" value="1"/>
</dbReference>
<keyword evidence="14" id="KW-1185">Reference proteome</keyword>
<dbReference type="OrthoDB" id="9786919at2"/>
<dbReference type="Gene3D" id="3.30.565.10">
    <property type="entry name" value="Histidine kinase-like ATPase, C-terminal domain"/>
    <property type="match status" value="1"/>
</dbReference>
<evidence type="ECO:0000256" key="8">
    <source>
        <dbReference type="ARBA" id="ARBA00022989"/>
    </source>
</evidence>
<dbReference type="InterPro" id="IPR036890">
    <property type="entry name" value="HATPase_C_sf"/>
</dbReference>
<evidence type="ECO:0000256" key="9">
    <source>
        <dbReference type="ARBA" id="ARBA00023012"/>
    </source>
</evidence>
<evidence type="ECO:0000313" key="13">
    <source>
        <dbReference type="EMBL" id="KUL37666.1"/>
    </source>
</evidence>
<dbReference type="SMART" id="SM00387">
    <property type="entry name" value="HATPase_c"/>
    <property type="match status" value="1"/>
</dbReference>
<dbReference type="Pfam" id="PF02518">
    <property type="entry name" value="HATPase_c"/>
    <property type="match status" value="1"/>
</dbReference>
<evidence type="ECO:0000256" key="2">
    <source>
        <dbReference type="ARBA" id="ARBA00004236"/>
    </source>
</evidence>
<evidence type="ECO:0000256" key="4">
    <source>
        <dbReference type="ARBA" id="ARBA00022553"/>
    </source>
</evidence>
<dbReference type="SMART" id="SM00304">
    <property type="entry name" value="HAMP"/>
    <property type="match status" value="1"/>
</dbReference>
<comment type="catalytic activity">
    <reaction evidence="1">
        <text>ATP + protein L-histidine = ADP + protein N-phospho-L-histidine.</text>
        <dbReference type="EC" id="2.7.13.3"/>
    </reaction>
</comment>
<evidence type="ECO:0000256" key="1">
    <source>
        <dbReference type="ARBA" id="ARBA00000085"/>
    </source>
</evidence>
<dbReference type="GO" id="GO:0005886">
    <property type="term" value="C:plasma membrane"/>
    <property type="evidence" value="ECO:0007669"/>
    <property type="project" value="UniProtKB-SubCell"/>
</dbReference>
<dbReference type="CDD" id="cd06225">
    <property type="entry name" value="HAMP"/>
    <property type="match status" value="1"/>
</dbReference>
<dbReference type="Proteomes" id="UP000053244">
    <property type="component" value="Unassembled WGS sequence"/>
</dbReference>
<keyword evidence="4" id="KW-0597">Phosphoprotein</keyword>
<sequence length="602" mass="64529">MSFRLRIFLLVMVVAGTAIGATAWLTLSLTSSEVYRLNTARVRHQAEIVEAVSRFGVTRGRWNGIDEVVADLSERTDLHIRVETDADTLTDSDLMRGHAIGPMQTSPTGIDPYPAIDPAILTQASALASGAGKRPADPPSLETVRKNAKGVPEISIVVPPRPALPASLFATTPGRSGMAGPEAQTLFQLAQYRAGLVAVRCAADKRQIDAPALASTTSPYLSAAQLAAAPDCVRAGETKVRADKEWLDQWWQELSRCRFYSMTTYAECLPSSFQSATSSTAAVPVRIFFGAGQRQDLDGLRRPAAFGAAGLLVAAVLGTAWIARRISRPVRALTGASLQLAAGQLDVRVPTRGRDELAFLSASFNAMAEAVQSSEERQRRLVADVAHELRTPLSNLRGYLEGLADGVIEPTPELFASLHEETLLQRRILDDLQVLALAENGDLAYTTEPLDLSEVAESAVTAHRAVAVAAGLDLRIDAPGAVPVRADPDRLRQVLGNLLSNAIRYTDAGGRVQVGVRRDELNAILTVRDTGVGMTADEVSRVFDRFWRADPARQRATGGSGLGLTITRRIVDDHGGRISATSEPGLGTTFTVRFPAEFTGGK</sequence>
<dbReference type="InterPro" id="IPR003594">
    <property type="entry name" value="HATPase_dom"/>
</dbReference>
<dbReference type="Gene3D" id="1.10.287.130">
    <property type="match status" value="1"/>
</dbReference>
<evidence type="ECO:0000259" key="12">
    <source>
        <dbReference type="PROSITE" id="PS50885"/>
    </source>
</evidence>
<dbReference type="PROSITE" id="PS50885">
    <property type="entry name" value="HAMP"/>
    <property type="match status" value="1"/>
</dbReference>
<evidence type="ECO:0000256" key="6">
    <source>
        <dbReference type="ARBA" id="ARBA00022692"/>
    </source>
</evidence>
<reference evidence="13 14" key="1">
    <citation type="submission" date="2015-10" db="EMBL/GenBank/DDBJ databases">
        <authorList>
            <person name="Gilbert D.G."/>
        </authorList>
    </citation>
    <scope>NUCLEOTIDE SEQUENCE [LARGE SCALE GENOMIC DNA]</scope>
    <source>
        <strain evidence="13 14">NRRL B-16712</strain>
    </source>
</reference>
<name>A0A0X3V349_9ACTN</name>
<dbReference type="InterPro" id="IPR036097">
    <property type="entry name" value="HisK_dim/P_sf"/>
</dbReference>
<dbReference type="InterPro" id="IPR005467">
    <property type="entry name" value="His_kinase_dom"/>
</dbReference>
<dbReference type="InterPro" id="IPR050428">
    <property type="entry name" value="TCS_sensor_his_kinase"/>
</dbReference>
<dbReference type="FunFam" id="3.30.565.10:FF:000006">
    <property type="entry name" value="Sensor histidine kinase WalK"/>
    <property type="match status" value="1"/>
</dbReference>
<evidence type="ECO:0000313" key="14">
    <source>
        <dbReference type="Proteomes" id="UP000053244"/>
    </source>
</evidence>
<dbReference type="EC" id="2.7.13.3" evidence="3"/>
<dbReference type="EMBL" id="LLZH01000071">
    <property type="protein sequence ID" value="KUL37666.1"/>
    <property type="molecule type" value="Genomic_DNA"/>
</dbReference>
<evidence type="ECO:0000256" key="5">
    <source>
        <dbReference type="ARBA" id="ARBA00022679"/>
    </source>
</evidence>
<dbReference type="PRINTS" id="PR00344">
    <property type="entry name" value="BCTRLSENSOR"/>
</dbReference>
<dbReference type="Pfam" id="PF00672">
    <property type="entry name" value="HAMP"/>
    <property type="match status" value="1"/>
</dbReference>
<dbReference type="PROSITE" id="PS50109">
    <property type="entry name" value="HIS_KIN"/>
    <property type="match status" value="1"/>
</dbReference>
<keyword evidence="7 13" id="KW-0418">Kinase</keyword>
<dbReference type="PANTHER" id="PTHR45436">
    <property type="entry name" value="SENSOR HISTIDINE KINASE YKOH"/>
    <property type="match status" value="1"/>
</dbReference>
<keyword evidence="9" id="KW-0902">Two-component regulatory system</keyword>
<keyword evidence="8" id="KW-1133">Transmembrane helix</keyword>
<dbReference type="Pfam" id="PF00512">
    <property type="entry name" value="HisKA"/>
    <property type="match status" value="1"/>
</dbReference>
<gene>
    <name evidence="13" type="ORF">ADL15_11665</name>
</gene>
<comment type="subcellular location">
    <subcellularLocation>
        <location evidence="2">Cell membrane</location>
    </subcellularLocation>
</comment>
<dbReference type="Gene3D" id="6.10.340.10">
    <property type="match status" value="1"/>
</dbReference>
<dbReference type="SUPFAM" id="SSF55874">
    <property type="entry name" value="ATPase domain of HSP90 chaperone/DNA topoisomerase II/histidine kinase"/>
    <property type="match status" value="1"/>
</dbReference>
<protein>
    <recommendedName>
        <fullName evidence="3">histidine kinase</fullName>
        <ecNumber evidence="3">2.7.13.3</ecNumber>
    </recommendedName>
</protein>
<dbReference type="InterPro" id="IPR004358">
    <property type="entry name" value="Sig_transdc_His_kin-like_C"/>
</dbReference>
<dbReference type="CDD" id="cd00075">
    <property type="entry name" value="HATPase"/>
    <property type="match status" value="1"/>
</dbReference>
<dbReference type="SUPFAM" id="SSF47384">
    <property type="entry name" value="Homodimeric domain of signal transducing histidine kinase"/>
    <property type="match status" value="1"/>
</dbReference>
<feature type="domain" description="Histidine kinase" evidence="11">
    <location>
        <begin position="384"/>
        <end position="598"/>
    </location>
</feature>
<dbReference type="PANTHER" id="PTHR45436:SF5">
    <property type="entry name" value="SENSOR HISTIDINE KINASE TRCS"/>
    <property type="match status" value="1"/>
</dbReference>
<dbReference type="SMART" id="SM00388">
    <property type="entry name" value="HisKA"/>
    <property type="match status" value="1"/>
</dbReference>
<proteinExistence type="predicted"/>
<dbReference type="GO" id="GO:0000155">
    <property type="term" value="F:phosphorelay sensor kinase activity"/>
    <property type="evidence" value="ECO:0007669"/>
    <property type="project" value="InterPro"/>
</dbReference>
<keyword evidence="6" id="KW-0812">Transmembrane</keyword>
<evidence type="ECO:0000256" key="3">
    <source>
        <dbReference type="ARBA" id="ARBA00012438"/>
    </source>
</evidence>
<evidence type="ECO:0000256" key="10">
    <source>
        <dbReference type="ARBA" id="ARBA00023136"/>
    </source>
</evidence>
<dbReference type="CDD" id="cd00082">
    <property type="entry name" value="HisKA"/>
    <property type="match status" value="1"/>
</dbReference>
<dbReference type="RefSeq" id="WP_067688276.1">
    <property type="nucleotide sequence ID" value="NZ_LLZH01000071.1"/>
</dbReference>
<accession>A0A0X3V349</accession>
<keyword evidence="10" id="KW-0472">Membrane</keyword>
<dbReference type="InterPro" id="IPR003660">
    <property type="entry name" value="HAMP_dom"/>
</dbReference>
<organism evidence="13 14">
    <name type="scientific">Actinoplanes awajinensis subsp. mycoplanecinus</name>
    <dbReference type="NCBI Taxonomy" id="135947"/>
    <lineage>
        <taxon>Bacteria</taxon>
        <taxon>Bacillati</taxon>
        <taxon>Actinomycetota</taxon>
        <taxon>Actinomycetes</taxon>
        <taxon>Micromonosporales</taxon>
        <taxon>Micromonosporaceae</taxon>
        <taxon>Actinoplanes</taxon>
    </lineage>
</organism>
<comment type="caution">
    <text evidence="13">The sequence shown here is derived from an EMBL/GenBank/DDBJ whole genome shotgun (WGS) entry which is preliminary data.</text>
</comment>